<evidence type="ECO:0000259" key="1">
    <source>
        <dbReference type="PROSITE" id="PS51459"/>
    </source>
</evidence>
<proteinExistence type="predicted"/>
<dbReference type="RefSeq" id="WP_191177518.1">
    <property type="nucleotide sequence ID" value="NZ_JACWMW010000007.1"/>
</dbReference>
<protein>
    <submittedName>
        <fullName evidence="2">Fic family protein</fullName>
    </submittedName>
</protein>
<feature type="domain" description="Fido" evidence="1">
    <location>
        <begin position="99"/>
        <end position="254"/>
    </location>
</feature>
<sequence>MDELKLEILPVTLLQEYTMQLDEHISIDFEKLTEGGISVSTFSFYTSVSAVFSSKIEGEDIELDSFIKHKLSGTKLLPDYTQKIDDLYATYQFAQTNELNKKHIKQAHKLLTAHILHKSQRGKTRTDKMFVITPDGKIEYVACDWGKVKGEMKKFYNDIKLLINTSLDIKETFFFASLIHLIFVKIHPFNDGNGRTARLLEKWFLAQKLGAKAWYLQSEKYYYQKHNTYYTNIRALGLEYDLLDYSKALPFLQMLPQSLLLNQE</sequence>
<evidence type="ECO:0000313" key="3">
    <source>
        <dbReference type="Proteomes" id="UP000618754"/>
    </source>
</evidence>
<dbReference type="Gene3D" id="1.10.3290.10">
    <property type="entry name" value="Fido-like domain"/>
    <property type="match status" value="1"/>
</dbReference>
<dbReference type="Pfam" id="PF02661">
    <property type="entry name" value="Fic"/>
    <property type="match status" value="1"/>
</dbReference>
<dbReference type="InterPro" id="IPR003812">
    <property type="entry name" value="Fido"/>
</dbReference>
<comment type="caution">
    <text evidence="2">The sequence shown here is derived from an EMBL/GenBank/DDBJ whole genome shotgun (WGS) entry which is preliminary data.</text>
</comment>
<keyword evidence="3" id="KW-1185">Reference proteome</keyword>
<dbReference type="InterPro" id="IPR036597">
    <property type="entry name" value="Fido-like_dom_sf"/>
</dbReference>
<dbReference type="EMBL" id="JACWMW010000007">
    <property type="protein sequence ID" value="MBD1387672.1"/>
    <property type="molecule type" value="Genomic_DNA"/>
</dbReference>
<evidence type="ECO:0000313" key="2">
    <source>
        <dbReference type="EMBL" id="MBD1387672.1"/>
    </source>
</evidence>
<dbReference type="Proteomes" id="UP000618754">
    <property type="component" value="Unassembled WGS sequence"/>
</dbReference>
<dbReference type="SUPFAM" id="SSF140931">
    <property type="entry name" value="Fic-like"/>
    <property type="match status" value="1"/>
</dbReference>
<dbReference type="InterPro" id="IPR040198">
    <property type="entry name" value="Fido_containing"/>
</dbReference>
<name>A0ABR7XAQ3_9SPHI</name>
<accession>A0ABR7XAQ3</accession>
<gene>
    <name evidence="2" type="ORF">IDJ75_20480</name>
</gene>
<dbReference type="PANTHER" id="PTHR13504">
    <property type="entry name" value="FIDO DOMAIN-CONTAINING PROTEIN DDB_G0283145"/>
    <property type="match status" value="1"/>
</dbReference>
<organism evidence="2 3">
    <name type="scientific">Mucilaginibacter rigui</name>
    <dbReference type="NCBI Taxonomy" id="534635"/>
    <lineage>
        <taxon>Bacteria</taxon>
        <taxon>Pseudomonadati</taxon>
        <taxon>Bacteroidota</taxon>
        <taxon>Sphingobacteriia</taxon>
        <taxon>Sphingobacteriales</taxon>
        <taxon>Sphingobacteriaceae</taxon>
        <taxon>Mucilaginibacter</taxon>
    </lineage>
</organism>
<dbReference type="PROSITE" id="PS51459">
    <property type="entry name" value="FIDO"/>
    <property type="match status" value="1"/>
</dbReference>
<reference evidence="2 3" key="1">
    <citation type="submission" date="2020-09" db="EMBL/GenBank/DDBJ databases">
        <title>Novel species of Mucilaginibacter isolated from a glacier on the Tibetan Plateau.</title>
        <authorList>
            <person name="Liu Q."/>
            <person name="Xin Y.-H."/>
        </authorList>
    </citation>
    <scope>NUCLEOTIDE SEQUENCE [LARGE SCALE GENOMIC DNA]</scope>
    <source>
        <strain evidence="2 3">CGMCC 1.13878</strain>
    </source>
</reference>
<dbReference type="PANTHER" id="PTHR13504:SF38">
    <property type="entry name" value="FIDO DOMAIN-CONTAINING PROTEIN"/>
    <property type="match status" value="1"/>
</dbReference>